<evidence type="ECO:0000313" key="2">
    <source>
        <dbReference type="Proteomes" id="UP000467385"/>
    </source>
</evidence>
<accession>A0A7I7YE68</accession>
<gene>
    <name evidence="1" type="ORF">MCNS_31180</name>
</gene>
<keyword evidence="2" id="KW-1185">Reference proteome</keyword>
<dbReference type="Proteomes" id="UP000467385">
    <property type="component" value="Chromosome"/>
</dbReference>
<organism evidence="1 2">
    <name type="scientific">Mycobacterium conspicuum</name>
    <dbReference type="NCBI Taxonomy" id="44010"/>
    <lineage>
        <taxon>Bacteria</taxon>
        <taxon>Bacillati</taxon>
        <taxon>Actinomycetota</taxon>
        <taxon>Actinomycetes</taxon>
        <taxon>Mycobacteriales</taxon>
        <taxon>Mycobacteriaceae</taxon>
        <taxon>Mycobacterium</taxon>
    </lineage>
</organism>
<dbReference type="EMBL" id="AP022613">
    <property type="protein sequence ID" value="BBZ40055.1"/>
    <property type="molecule type" value="Genomic_DNA"/>
</dbReference>
<evidence type="ECO:0000313" key="1">
    <source>
        <dbReference type="EMBL" id="BBZ40055.1"/>
    </source>
</evidence>
<protein>
    <submittedName>
        <fullName evidence="1">Uncharacterized protein</fullName>
    </submittedName>
</protein>
<sequence length="62" mass="6562">MGSGEVAGVAFTRRDEFDWVGGGSAANAENPLVSSAERVFIFLANELCPRGDLAICDTGWDL</sequence>
<name>A0A7I7YE68_9MYCO</name>
<dbReference type="AlphaFoldDB" id="A0A7I7YE68"/>
<reference evidence="1 2" key="1">
    <citation type="journal article" date="2019" name="Emerg. Microbes Infect.">
        <title>Comprehensive subspecies identification of 175 nontuberculous mycobacteria species based on 7547 genomic profiles.</title>
        <authorList>
            <person name="Matsumoto Y."/>
            <person name="Kinjo T."/>
            <person name="Motooka D."/>
            <person name="Nabeya D."/>
            <person name="Jung N."/>
            <person name="Uechi K."/>
            <person name="Horii T."/>
            <person name="Iida T."/>
            <person name="Fujita J."/>
            <person name="Nakamura S."/>
        </authorList>
    </citation>
    <scope>NUCLEOTIDE SEQUENCE [LARGE SCALE GENOMIC DNA]</scope>
    <source>
        <strain evidence="1 2">JCM 14738</strain>
    </source>
</reference>
<proteinExistence type="predicted"/>